<evidence type="ECO:0000256" key="1">
    <source>
        <dbReference type="SAM" id="MobiDB-lite"/>
    </source>
</evidence>
<dbReference type="EMBL" id="KV417489">
    <property type="protein sequence ID" value="KZP31565.1"/>
    <property type="molecule type" value="Genomic_DNA"/>
</dbReference>
<proteinExistence type="predicted"/>
<accession>A0A166UCV1</accession>
<reference evidence="2 3" key="1">
    <citation type="journal article" date="2016" name="Mol. Biol. Evol.">
        <title>Comparative Genomics of Early-Diverging Mushroom-Forming Fungi Provides Insights into the Origins of Lignocellulose Decay Capabilities.</title>
        <authorList>
            <person name="Nagy L.G."/>
            <person name="Riley R."/>
            <person name="Tritt A."/>
            <person name="Adam C."/>
            <person name="Daum C."/>
            <person name="Floudas D."/>
            <person name="Sun H."/>
            <person name="Yadav J.S."/>
            <person name="Pangilinan J."/>
            <person name="Larsson K.H."/>
            <person name="Matsuura K."/>
            <person name="Barry K."/>
            <person name="Labutti K."/>
            <person name="Kuo R."/>
            <person name="Ohm R.A."/>
            <person name="Bhattacharya S.S."/>
            <person name="Shirouzu T."/>
            <person name="Yoshinaga Y."/>
            <person name="Martin F.M."/>
            <person name="Grigoriev I.V."/>
            <person name="Hibbett D.S."/>
        </authorList>
    </citation>
    <scope>NUCLEOTIDE SEQUENCE [LARGE SCALE GENOMIC DNA]</scope>
    <source>
        <strain evidence="2 3">CBS 109695</strain>
    </source>
</reference>
<organism evidence="2 3">
    <name type="scientific">Athelia psychrophila</name>
    <dbReference type="NCBI Taxonomy" id="1759441"/>
    <lineage>
        <taxon>Eukaryota</taxon>
        <taxon>Fungi</taxon>
        <taxon>Dikarya</taxon>
        <taxon>Basidiomycota</taxon>
        <taxon>Agaricomycotina</taxon>
        <taxon>Agaricomycetes</taxon>
        <taxon>Agaricomycetidae</taxon>
        <taxon>Atheliales</taxon>
        <taxon>Atheliaceae</taxon>
        <taxon>Athelia</taxon>
    </lineage>
</organism>
<dbReference type="AlphaFoldDB" id="A0A166UCV1"/>
<name>A0A166UCV1_9AGAM</name>
<feature type="region of interest" description="Disordered" evidence="1">
    <location>
        <begin position="87"/>
        <end position="107"/>
    </location>
</feature>
<evidence type="ECO:0000313" key="2">
    <source>
        <dbReference type="EMBL" id="KZP31565.1"/>
    </source>
</evidence>
<dbReference type="Proteomes" id="UP000076532">
    <property type="component" value="Unassembled WGS sequence"/>
</dbReference>
<sequence length="200" mass="21661">MPTFTKADLEHIDEALWFYFDNHDNRLVFPRTTPGLPWSPPPTPKSVSTPVSTPITGVNNLSTPEVNEVANNTFTCTITDGFDSDCYSDTSDGSSEGGGRPAGFEGPDIEIGECCYDEAYEDAIIPGMPPQEDSKPKAKWSASSSSMVSILRRLKIHHSTKHPSAESNTALRTPLFRIGSLRKSRLGKQCESSGSSSSSS</sequence>
<gene>
    <name evidence="2" type="ORF">FIBSPDRAFT_925792</name>
</gene>
<protein>
    <submittedName>
        <fullName evidence="2">Uncharacterized protein</fullName>
    </submittedName>
</protein>
<evidence type="ECO:0000313" key="3">
    <source>
        <dbReference type="Proteomes" id="UP000076532"/>
    </source>
</evidence>
<keyword evidence="3" id="KW-1185">Reference proteome</keyword>